<evidence type="ECO:0000313" key="1">
    <source>
        <dbReference type="EMBL" id="KAE8984915.1"/>
    </source>
</evidence>
<evidence type="ECO:0000313" key="3">
    <source>
        <dbReference type="Proteomes" id="UP000434957"/>
    </source>
</evidence>
<dbReference type="Proteomes" id="UP000435112">
    <property type="component" value="Unassembled WGS sequence"/>
</dbReference>
<keyword evidence="3" id="KW-1185">Reference proteome</keyword>
<name>A0A6A3IXD5_9STRA</name>
<comment type="caution">
    <text evidence="1">The sequence shown here is derived from an EMBL/GenBank/DDBJ whole genome shotgun (WGS) entry which is preliminary data.</text>
</comment>
<gene>
    <name evidence="1" type="ORF">PR002_g22786</name>
    <name evidence="2" type="ORF">PR003_g22761</name>
</gene>
<accession>A0A6A3IXD5</accession>
<dbReference type="EMBL" id="QXFT01002305">
    <property type="protein sequence ID" value="KAE9300376.1"/>
    <property type="molecule type" value="Genomic_DNA"/>
</dbReference>
<organism evidence="1 4">
    <name type="scientific">Phytophthora rubi</name>
    <dbReference type="NCBI Taxonomy" id="129364"/>
    <lineage>
        <taxon>Eukaryota</taxon>
        <taxon>Sar</taxon>
        <taxon>Stramenopiles</taxon>
        <taxon>Oomycota</taxon>
        <taxon>Peronosporomycetes</taxon>
        <taxon>Peronosporales</taxon>
        <taxon>Peronosporaceae</taxon>
        <taxon>Phytophthora</taxon>
    </lineage>
</organism>
<dbReference type="AlphaFoldDB" id="A0A6A3IXD5"/>
<dbReference type="Proteomes" id="UP000434957">
    <property type="component" value="Unassembled WGS sequence"/>
</dbReference>
<proteinExistence type="predicted"/>
<dbReference type="EMBL" id="QXFU01002505">
    <property type="protein sequence ID" value="KAE8984915.1"/>
    <property type="molecule type" value="Genomic_DNA"/>
</dbReference>
<protein>
    <submittedName>
        <fullName evidence="1">Uncharacterized protein</fullName>
    </submittedName>
</protein>
<evidence type="ECO:0000313" key="4">
    <source>
        <dbReference type="Proteomes" id="UP000435112"/>
    </source>
</evidence>
<reference evidence="1 4" key="1">
    <citation type="submission" date="2018-09" db="EMBL/GenBank/DDBJ databases">
        <title>Genomic investigation of the strawberry pathogen Phytophthora fragariae indicates pathogenicity is determined by transcriptional variation in three key races.</title>
        <authorList>
            <person name="Adams T.M."/>
            <person name="Armitage A.D."/>
            <person name="Sobczyk M.K."/>
            <person name="Bates H.J."/>
            <person name="Dunwell J.M."/>
            <person name="Nellist C.F."/>
            <person name="Harrison R.J."/>
        </authorList>
    </citation>
    <scope>NUCLEOTIDE SEQUENCE [LARGE SCALE GENOMIC DNA]</scope>
    <source>
        <strain evidence="1 4">SCRP324</strain>
        <strain evidence="2 3">SCRP333</strain>
    </source>
</reference>
<sequence length="50" mass="5693">MTTPLDKAFEQHRLHLVEVLAETFEDVMTRAALFDDSSVRAQLADLSKVF</sequence>
<evidence type="ECO:0000313" key="2">
    <source>
        <dbReference type="EMBL" id="KAE9300376.1"/>
    </source>
</evidence>